<dbReference type="PANTHER" id="PTHR43611:SF3">
    <property type="entry name" value="FLAVIN MONONUCLEOTIDE HYDROLASE 1, CHLOROPLATIC"/>
    <property type="match status" value="1"/>
</dbReference>
<name>A0ABW5P4B2_9DEIO</name>
<reference evidence="2" key="1">
    <citation type="journal article" date="2019" name="Int. J. Syst. Evol. Microbiol.">
        <title>The Global Catalogue of Microorganisms (GCM) 10K type strain sequencing project: providing services to taxonomists for standard genome sequencing and annotation.</title>
        <authorList>
            <consortium name="The Broad Institute Genomics Platform"/>
            <consortium name="The Broad Institute Genome Sequencing Center for Infectious Disease"/>
            <person name="Wu L."/>
            <person name="Ma J."/>
        </authorList>
    </citation>
    <scope>NUCLEOTIDE SEQUENCE [LARGE SCALE GENOMIC DNA]</scope>
    <source>
        <strain evidence="2">KCTC 33842</strain>
    </source>
</reference>
<evidence type="ECO:0000313" key="2">
    <source>
        <dbReference type="Proteomes" id="UP001597475"/>
    </source>
</evidence>
<dbReference type="NCBIfam" id="TIGR01509">
    <property type="entry name" value="HAD-SF-IA-v3"/>
    <property type="match status" value="1"/>
</dbReference>
<dbReference type="Pfam" id="PF00702">
    <property type="entry name" value="Hydrolase"/>
    <property type="match status" value="1"/>
</dbReference>
<organism evidence="1 2">
    <name type="scientific">Deinococcus taklimakanensis</name>
    <dbReference type="NCBI Taxonomy" id="536443"/>
    <lineage>
        <taxon>Bacteria</taxon>
        <taxon>Thermotogati</taxon>
        <taxon>Deinococcota</taxon>
        <taxon>Deinococci</taxon>
        <taxon>Deinococcales</taxon>
        <taxon>Deinococcaceae</taxon>
        <taxon>Deinococcus</taxon>
    </lineage>
</organism>
<keyword evidence="1" id="KW-0378">Hydrolase</keyword>
<dbReference type="Proteomes" id="UP001597475">
    <property type="component" value="Unassembled WGS sequence"/>
</dbReference>
<sequence>MTEAGPLPSGRHVAFDWGGVFTVGTFDGRSTRNLAGRAGVPVERVQDGYFRHVGKLEVGAWTLPQFWDVLAGESGLKLPYAEFEALYLGSIVDHAPMYATLAALPRRVRVGLLSNNYPVVSDHLRRDTRFARFDTLVFSNEIGHKKPAPEAFAALERAMGVPAAQVAFVDDVQENIDAANACGFHGLLYHHERHAAFEAQLADWLGLPLSSH</sequence>
<comment type="caution">
    <text evidence="1">The sequence shown here is derived from an EMBL/GenBank/DDBJ whole genome shotgun (WGS) entry which is preliminary data.</text>
</comment>
<dbReference type="InterPro" id="IPR023214">
    <property type="entry name" value="HAD_sf"/>
</dbReference>
<dbReference type="EMBL" id="JBHUMK010000048">
    <property type="protein sequence ID" value="MFD2609968.1"/>
    <property type="molecule type" value="Genomic_DNA"/>
</dbReference>
<dbReference type="CDD" id="cd02603">
    <property type="entry name" value="HAD_sEH-N_like"/>
    <property type="match status" value="1"/>
</dbReference>
<dbReference type="InterPro" id="IPR036412">
    <property type="entry name" value="HAD-like_sf"/>
</dbReference>
<gene>
    <name evidence="1" type="ORF">ACFSR9_11055</name>
</gene>
<dbReference type="InterPro" id="IPR023198">
    <property type="entry name" value="PGP-like_dom2"/>
</dbReference>
<evidence type="ECO:0000313" key="1">
    <source>
        <dbReference type="EMBL" id="MFD2609968.1"/>
    </source>
</evidence>
<dbReference type="InterPro" id="IPR006439">
    <property type="entry name" value="HAD-SF_hydro_IA"/>
</dbReference>
<dbReference type="SUPFAM" id="SSF56784">
    <property type="entry name" value="HAD-like"/>
    <property type="match status" value="1"/>
</dbReference>
<dbReference type="Gene3D" id="1.10.150.240">
    <property type="entry name" value="Putative phosphatase, domain 2"/>
    <property type="match status" value="1"/>
</dbReference>
<keyword evidence="2" id="KW-1185">Reference proteome</keyword>
<dbReference type="GO" id="GO:0016787">
    <property type="term" value="F:hydrolase activity"/>
    <property type="evidence" value="ECO:0007669"/>
    <property type="project" value="UniProtKB-KW"/>
</dbReference>
<dbReference type="RefSeq" id="WP_386845876.1">
    <property type="nucleotide sequence ID" value="NZ_JBHUMK010000048.1"/>
</dbReference>
<proteinExistence type="predicted"/>
<dbReference type="PANTHER" id="PTHR43611">
    <property type="entry name" value="ALPHA-D-GLUCOSE 1-PHOSPHATE PHOSPHATASE"/>
    <property type="match status" value="1"/>
</dbReference>
<dbReference type="Gene3D" id="3.40.50.1000">
    <property type="entry name" value="HAD superfamily/HAD-like"/>
    <property type="match status" value="1"/>
</dbReference>
<protein>
    <submittedName>
        <fullName evidence="1">HAD family hydrolase</fullName>
    </submittedName>
</protein>
<accession>A0ABW5P4B2</accession>